<dbReference type="EMBL" id="JACHWS010000002">
    <property type="protein sequence ID" value="MBB3038140.1"/>
    <property type="molecule type" value="Genomic_DNA"/>
</dbReference>
<dbReference type="RefSeq" id="WP_064440003.1">
    <property type="nucleotide sequence ID" value="NZ_BDDI01000006.1"/>
</dbReference>
<dbReference type="InterPro" id="IPR000792">
    <property type="entry name" value="Tscrpt_reg_LuxR_C"/>
</dbReference>
<proteinExistence type="predicted"/>
<dbReference type="AlphaFoldDB" id="A0A839RNR2"/>
<dbReference type="Proteomes" id="UP000567922">
    <property type="component" value="Unassembled WGS sequence"/>
</dbReference>
<accession>A0A839RNR2</accession>
<feature type="domain" description="HTH luxR-type" evidence="1">
    <location>
        <begin position="35"/>
        <end position="92"/>
    </location>
</feature>
<sequence length="108" mass="11639">MSAPSPLHPQHEVGQARTVEPALRHLALVRSARNRPALSPREIEVLRAWFASDSKTTVASNLSVSLGTVNTHLARVRSKYAAVGRTAPTKAALVARALQDGLVQLEEL</sequence>
<keyword evidence="2" id="KW-0238">DNA-binding</keyword>
<dbReference type="PRINTS" id="PR00038">
    <property type="entry name" value="HTHLUXR"/>
</dbReference>
<dbReference type="SMART" id="SM00421">
    <property type="entry name" value="HTH_LUXR"/>
    <property type="match status" value="1"/>
</dbReference>
<dbReference type="GO" id="GO:0006355">
    <property type="term" value="P:regulation of DNA-templated transcription"/>
    <property type="evidence" value="ECO:0007669"/>
    <property type="project" value="InterPro"/>
</dbReference>
<evidence type="ECO:0000313" key="2">
    <source>
        <dbReference type="EMBL" id="MBB3038140.1"/>
    </source>
</evidence>
<organism evidence="2 3">
    <name type="scientific">Hoyosella altamirensis</name>
    <dbReference type="NCBI Taxonomy" id="616997"/>
    <lineage>
        <taxon>Bacteria</taxon>
        <taxon>Bacillati</taxon>
        <taxon>Actinomycetota</taxon>
        <taxon>Actinomycetes</taxon>
        <taxon>Mycobacteriales</taxon>
        <taxon>Hoyosellaceae</taxon>
        <taxon>Hoyosella</taxon>
    </lineage>
</organism>
<dbReference type="InterPro" id="IPR036388">
    <property type="entry name" value="WH-like_DNA-bd_sf"/>
</dbReference>
<comment type="caution">
    <text evidence="2">The sequence shown here is derived from an EMBL/GenBank/DDBJ whole genome shotgun (WGS) entry which is preliminary data.</text>
</comment>
<reference evidence="2 3" key="1">
    <citation type="submission" date="2020-08" db="EMBL/GenBank/DDBJ databases">
        <title>Sequencing the genomes of 1000 actinobacteria strains.</title>
        <authorList>
            <person name="Klenk H.-P."/>
        </authorList>
    </citation>
    <scope>NUCLEOTIDE SEQUENCE [LARGE SCALE GENOMIC DNA]</scope>
    <source>
        <strain evidence="2 3">DSM 45258</strain>
    </source>
</reference>
<evidence type="ECO:0000259" key="1">
    <source>
        <dbReference type="SMART" id="SM00421"/>
    </source>
</evidence>
<dbReference type="Gene3D" id="1.10.10.10">
    <property type="entry name" value="Winged helix-like DNA-binding domain superfamily/Winged helix DNA-binding domain"/>
    <property type="match status" value="1"/>
</dbReference>
<dbReference type="InterPro" id="IPR016032">
    <property type="entry name" value="Sig_transdc_resp-reg_C-effctor"/>
</dbReference>
<dbReference type="GO" id="GO:0003677">
    <property type="term" value="F:DNA binding"/>
    <property type="evidence" value="ECO:0007669"/>
    <property type="project" value="UniProtKB-KW"/>
</dbReference>
<keyword evidence="3" id="KW-1185">Reference proteome</keyword>
<gene>
    <name evidence="2" type="ORF">FHU29_002589</name>
</gene>
<name>A0A839RNR2_9ACTN</name>
<dbReference type="OrthoDB" id="3171335at2"/>
<dbReference type="SUPFAM" id="SSF46894">
    <property type="entry name" value="C-terminal effector domain of the bipartite response regulators"/>
    <property type="match status" value="1"/>
</dbReference>
<evidence type="ECO:0000313" key="3">
    <source>
        <dbReference type="Proteomes" id="UP000567922"/>
    </source>
</evidence>
<protein>
    <submittedName>
        <fullName evidence="2">DNA-binding CsgD family transcriptional regulator</fullName>
    </submittedName>
</protein>
<dbReference type="Pfam" id="PF00196">
    <property type="entry name" value="GerE"/>
    <property type="match status" value="1"/>
</dbReference>